<dbReference type="SUPFAM" id="SSF63380">
    <property type="entry name" value="Riboflavin synthase domain-like"/>
    <property type="match status" value="1"/>
</dbReference>
<keyword evidence="5" id="KW-0408">Iron</keyword>
<dbReference type="Pfam" id="PF00111">
    <property type="entry name" value="Fer2"/>
    <property type="match status" value="1"/>
</dbReference>
<evidence type="ECO:0000256" key="4">
    <source>
        <dbReference type="ARBA" id="ARBA00023002"/>
    </source>
</evidence>
<dbReference type="InterPro" id="IPR054582">
    <property type="entry name" value="DmmA-like_N"/>
</dbReference>
<dbReference type="SUPFAM" id="SSF54292">
    <property type="entry name" value="2Fe-2S ferredoxin-like"/>
    <property type="match status" value="1"/>
</dbReference>
<sequence length="314" mass="34043">MSAALAVRVAAIRPLTPLVREFTFAAVQGELPGFSCGSHVQVHMPLGERVLRNAYSLLSDPADTGCYRIAVRLQADSRGGSRFMHERLAPGDLLQLSPPSNLFPLHSLARHHVLVAGGIGITPFLSYVAELQARDASFELHYAFRGQLTDAYVDTLRECLGQRLHTYDATLGQRLDCAELLRRQPLGAHLYGCGPQGLLDALRAQAAALGWGARRVHWEAFAAPEPGLPFVVELLGSGRRIEVPGDFSLLEALEQAGVQVPNLCRGGVCGHCVTRYLGGAVEHRDHFLNAEQRCSELMPCVSRGAGESPLLLDL</sequence>
<evidence type="ECO:0000256" key="3">
    <source>
        <dbReference type="ARBA" id="ARBA00022723"/>
    </source>
</evidence>
<dbReference type="RefSeq" id="WP_131198578.1">
    <property type="nucleotide sequence ID" value="NZ_QJUL01000026.1"/>
</dbReference>
<dbReference type="AlphaFoldDB" id="A0A4Q9QXH4"/>
<dbReference type="InterPro" id="IPR050415">
    <property type="entry name" value="MRET"/>
</dbReference>
<dbReference type="PANTHER" id="PTHR47354:SF1">
    <property type="entry name" value="CARNITINE MONOOXYGENASE REDUCTASE SUBUNIT"/>
    <property type="match status" value="1"/>
</dbReference>
<dbReference type="InterPro" id="IPR001041">
    <property type="entry name" value="2Fe-2S_ferredoxin-type"/>
</dbReference>
<dbReference type="InterPro" id="IPR036010">
    <property type="entry name" value="2Fe-2S_ferredoxin-like_sf"/>
</dbReference>
<reference evidence="9 10" key="1">
    <citation type="submission" date="2018-06" db="EMBL/GenBank/DDBJ databases">
        <title>Three novel Pseudomonas species isolated from symptomatic oak.</title>
        <authorList>
            <person name="Bueno-Gonzalez V."/>
            <person name="Brady C."/>
        </authorList>
    </citation>
    <scope>NUCLEOTIDE SEQUENCE [LARGE SCALE GENOMIC DNA]</scope>
    <source>
        <strain evidence="9 10">P6B</strain>
    </source>
</reference>
<dbReference type="CDD" id="cd06185">
    <property type="entry name" value="PDR_like"/>
    <property type="match status" value="1"/>
</dbReference>
<name>A0A4Q9QXH4_9GAMM</name>
<dbReference type="GO" id="GO:0016491">
    <property type="term" value="F:oxidoreductase activity"/>
    <property type="evidence" value="ECO:0007669"/>
    <property type="project" value="UniProtKB-KW"/>
</dbReference>
<gene>
    <name evidence="9" type="ORF">DNK44_17195</name>
</gene>
<dbReference type="Pfam" id="PF22290">
    <property type="entry name" value="DmmA-like_N"/>
    <property type="match status" value="1"/>
</dbReference>
<dbReference type="InterPro" id="IPR017938">
    <property type="entry name" value="Riboflavin_synthase-like_b-brl"/>
</dbReference>
<keyword evidence="3" id="KW-0479">Metal-binding</keyword>
<dbReference type="Gene3D" id="3.40.50.80">
    <property type="entry name" value="Nucleotide-binding domain of ferredoxin-NADP reductase (FNR) module"/>
    <property type="match status" value="1"/>
</dbReference>
<evidence type="ECO:0000259" key="8">
    <source>
        <dbReference type="PROSITE" id="PS51384"/>
    </source>
</evidence>
<dbReference type="InterPro" id="IPR012675">
    <property type="entry name" value="Beta-grasp_dom_sf"/>
</dbReference>
<dbReference type="PROSITE" id="PS51085">
    <property type="entry name" value="2FE2S_FER_2"/>
    <property type="match status" value="1"/>
</dbReference>
<dbReference type="SUPFAM" id="SSF52343">
    <property type="entry name" value="Ferredoxin reductase-like, C-terminal NADP-linked domain"/>
    <property type="match status" value="1"/>
</dbReference>
<evidence type="ECO:0000313" key="10">
    <source>
        <dbReference type="Proteomes" id="UP000293172"/>
    </source>
</evidence>
<dbReference type="PROSITE" id="PS51384">
    <property type="entry name" value="FAD_FR"/>
    <property type="match status" value="1"/>
</dbReference>
<dbReference type="Gene3D" id="3.10.20.30">
    <property type="match status" value="1"/>
</dbReference>
<keyword evidence="4" id="KW-0560">Oxidoreductase</keyword>
<dbReference type="CDD" id="cd00207">
    <property type="entry name" value="fer2"/>
    <property type="match status" value="1"/>
</dbReference>
<keyword evidence="6" id="KW-0411">Iron-sulfur</keyword>
<dbReference type="PANTHER" id="PTHR47354">
    <property type="entry name" value="NADH OXIDOREDUCTASE HCR"/>
    <property type="match status" value="1"/>
</dbReference>
<dbReference type="InterPro" id="IPR017927">
    <property type="entry name" value="FAD-bd_FR_type"/>
</dbReference>
<evidence type="ECO:0000256" key="5">
    <source>
        <dbReference type="ARBA" id="ARBA00023004"/>
    </source>
</evidence>
<dbReference type="PRINTS" id="PR00409">
    <property type="entry name" value="PHDIOXRDTASE"/>
</dbReference>
<keyword evidence="1" id="KW-0285">Flavoprotein</keyword>
<protein>
    <submittedName>
        <fullName evidence="9">Oxidoreductase</fullName>
    </submittedName>
</protein>
<feature type="domain" description="FAD-binding FR-type" evidence="8">
    <location>
        <begin position="2"/>
        <end position="106"/>
    </location>
</feature>
<evidence type="ECO:0000256" key="1">
    <source>
        <dbReference type="ARBA" id="ARBA00022630"/>
    </source>
</evidence>
<organism evidence="9 10">
    <name type="scientific">Phytopseudomonas dryadis</name>
    <dbReference type="NCBI Taxonomy" id="2487520"/>
    <lineage>
        <taxon>Bacteria</taxon>
        <taxon>Pseudomonadati</taxon>
        <taxon>Pseudomonadota</taxon>
        <taxon>Gammaproteobacteria</taxon>
        <taxon>Pseudomonadales</taxon>
        <taxon>Pseudomonadaceae</taxon>
        <taxon>Phytopseudomonas</taxon>
    </lineage>
</organism>
<keyword evidence="2" id="KW-0001">2Fe-2S</keyword>
<evidence type="ECO:0000313" key="9">
    <source>
        <dbReference type="EMBL" id="TBU89238.1"/>
    </source>
</evidence>
<dbReference type="OrthoDB" id="9801223at2"/>
<comment type="caution">
    <text evidence="9">The sequence shown here is derived from an EMBL/GenBank/DDBJ whole genome shotgun (WGS) entry which is preliminary data.</text>
</comment>
<dbReference type="Proteomes" id="UP000293172">
    <property type="component" value="Unassembled WGS sequence"/>
</dbReference>
<dbReference type="Gene3D" id="2.40.30.10">
    <property type="entry name" value="Translation factors"/>
    <property type="match status" value="1"/>
</dbReference>
<proteinExistence type="predicted"/>
<dbReference type="EMBL" id="QJUL01000026">
    <property type="protein sequence ID" value="TBU89238.1"/>
    <property type="molecule type" value="Genomic_DNA"/>
</dbReference>
<evidence type="ECO:0000259" key="7">
    <source>
        <dbReference type="PROSITE" id="PS51085"/>
    </source>
</evidence>
<dbReference type="InterPro" id="IPR039261">
    <property type="entry name" value="FNR_nucleotide-bd"/>
</dbReference>
<evidence type="ECO:0000256" key="6">
    <source>
        <dbReference type="ARBA" id="ARBA00023014"/>
    </source>
</evidence>
<feature type="domain" description="2Fe-2S ferredoxin-type" evidence="7">
    <location>
        <begin position="230"/>
        <end position="314"/>
    </location>
</feature>
<accession>A0A4Q9QXH4</accession>
<dbReference type="GO" id="GO:0051537">
    <property type="term" value="F:2 iron, 2 sulfur cluster binding"/>
    <property type="evidence" value="ECO:0007669"/>
    <property type="project" value="UniProtKB-KW"/>
</dbReference>
<dbReference type="GO" id="GO:0046872">
    <property type="term" value="F:metal ion binding"/>
    <property type="evidence" value="ECO:0007669"/>
    <property type="project" value="UniProtKB-KW"/>
</dbReference>
<evidence type="ECO:0000256" key="2">
    <source>
        <dbReference type="ARBA" id="ARBA00022714"/>
    </source>
</evidence>